<comment type="caution">
    <text evidence="1">The sequence shown here is derived from an EMBL/GenBank/DDBJ whole genome shotgun (WGS) entry which is preliminary data.</text>
</comment>
<organism evidence="1 2">
    <name type="scientific">Kribbella sindirgiensis</name>
    <dbReference type="NCBI Taxonomy" id="1124744"/>
    <lineage>
        <taxon>Bacteria</taxon>
        <taxon>Bacillati</taxon>
        <taxon>Actinomycetota</taxon>
        <taxon>Actinomycetes</taxon>
        <taxon>Propionibacteriales</taxon>
        <taxon>Kribbellaceae</taxon>
        <taxon>Kribbella</taxon>
    </lineage>
</organism>
<sequence length="69" mass="7915">MSDSVDHDSYRLDHLQLPAHVHVRIGGDWRSGWLIGCDRQLSGWHGLVQYQDDGLPETTAWFPAEEIRS</sequence>
<dbReference type="Proteomes" id="UP000292695">
    <property type="component" value="Unassembled WGS sequence"/>
</dbReference>
<evidence type="ECO:0000313" key="2">
    <source>
        <dbReference type="Proteomes" id="UP000292695"/>
    </source>
</evidence>
<dbReference type="RefSeq" id="WP_131291400.1">
    <property type="nucleotide sequence ID" value="NZ_SJKA01000007.1"/>
</dbReference>
<accession>A0A4R0IGU4</accession>
<name>A0A4R0IGU4_9ACTN</name>
<gene>
    <name evidence="1" type="ORF">E0H50_21670</name>
</gene>
<dbReference type="EMBL" id="SJKA01000007">
    <property type="protein sequence ID" value="TCC31294.1"/>
    <property type="molecule type" value="Genomic_DNA"/>
</dbReference>
<reference evidence="1 2" key="1">
    <citation type="submission" date="2019-02" db="EMBL/GenBank/DDBJ databases">
        <title>Kribbella capetownensis sp. nov. and Kribbella speibonae sp. nov., isolated from soil.</title>
        <authorList>
            <person name="Curtis S.M."/>
            <person name="Norton I."/>
            <person name="Everest G.J."/>
            <person name="Meyers P.R."/>
        </authorList>
    </citation>
    <scope>NUCLEOTIDE SEQUENCE [LARGE SCALE GENOMIC DNA]</scope>
    <source>
        <strain evidence="1 2">DSM 27082</strain>
    </source>
</reference>
<protein>
    <submittedName>
        <fullName evidence="1">Uncharacterized protein</fullName>
    </submittedName>
</protein>
<dbReference type="AlphaFoldDB" id="A0A4R0IGU4"/>
<dbReference type="OrthoDB" id="3830485at2"/>
<evidence type="ECO:0000313" key="1">
    <source>
        <dbReference type="EMBL" id="TCC31294.1"/>
    </source>
</evidence>
<keyword evidence="2" id="KW-1185">Reference proteome</keyword>
<proteinExistence type="predicted"/>